<name>A0AAW1I9J4_POPJA</name>
<feature type="region of interest" description="Disordered" evidence="1">
    <location>
        <begin position="1"/>
        <end position="36"/>
    </location>
</feature>
<feature type="compositionally biased region" description="Basic and acidic residues" evidence="1">
    <location>
        <begin position="15"/>
        <end position="31"/>
    </location>
</feature>
<comment type="caution">
    <text evidence="2">The sequence shown here is derived from an EMBL/GenBank/DDBJ whole genome shotgun (WGS) entry which is preliminary data.</text>
</comment>
<organism evidence="2 3">
    <name type="scientific">Popillia japonica</name>
    <name type="common">Japanese beetle</name>
    <dbReference type="NCBI Taxonomy" id="7064"/>
    <lineage>
        <taxon>Eukaryota</taxon>
        <taxon>Metazoa</taxon>
        <taxon>Ecdysozoa</taxon>
        <taxon>Arthropoda</taxon>
        <taxon>Hexapoda</taxon>
        <taxon>Insecta</taxon>
        <taxon>Pterygota</taxon>
        <taxon>Neoptera</taxon>
        <taxon>Endopterygota</taxon>
        <taxon>Coleoptera</taxon>
        <taxon>Polyphaga</taxon>
        <taxon>Scarabaeiformia</taxon>
        <taxon>Scarabaeidae</taxon>
        <taxon>Rutelinae</taxon>
        <taxon>Popillia</taxon>
    </lineage>
</organism>
<accession>A0AAW1I9J4</accession>
<dbReference type="AlphaFoldDB" id="A0AAW1I9J4"/>
<gene>
    <name evidence="2" type="ORF">QE152_g37860</name>
</gene>
<dbReference type="EMBL" id="JASPKY010000759">
    <property type="protein sequence ID" value="KAK9685678.1"/>
    <property type="molecule type" value="Genomic_DNA"/>
</dbReference>
<evidence type="ECO:0008006" key="4">
    <source>
        <dbReference type="Google" id="ProtNLM"/>
    </source>
</evidence>
<dbReference type="Proteomes" id="UP001458880">
    <property type="component" value="Unassembled WGS sequence"/>
</dbReference>
<sequence length="77" mass="8930">MTSATKRRVLQSDQEDMRKDEDAARRHDLSREAASVRYNAPRTTLLSKINGKYPEACRMDPKTNLTSEKDNYKRTVI</sequence>
<reference evidence="2 3" key="1">
    <citation type="journal article" date="2024" name="BMC Genomics">
        <title>De novo assembly and annotation of Popillia japonica's genome with initial clues to its potential as an invasive pest.</title>
        <authorList>
            <person name="Cucini C."/>
            <person name="Boschi S."/>
            <person name="Funari R."/>
            <person name="Cardaioli E."/>
            <person name="Iannotti N."/>
            <person name="Marturano G."/>
            <person name="Paoli F."/>
            <person name="Bruttini M."/>
            <person name="Carapelli A."/>
            <person name="Frati F."/>
            <person name="Nardi F."/>
        </authorList>
    </citation>
    <scope>NUCLEOTIDE SEQUENCE [LARGE SCALE GENOMIC DNA]</scope>
    <source>
        <strain evidence="2">DMR45628</strain>
    </source>
</reference>
<evidence type="ECO:0000313" key="2">
    <source>
        <dbReference type="EMBL" id="KAK9685678.1"/>
    </source>
</evidence>
<evidence type="ECO:0000313" key="3">
    <source>
        <dbReference type="Proteomes" id="UP001458880"/>
    </source>
</evidence>
<keyword evidence="3" id="KW-1185">Reference proteome</keyword>
<evidence type="ECO:0000256" key="1">
    <source>
        <dbReference type="SAM" id="MobiDB-lite"/>
    </source>
</evidence>
<feature type="region of interest" description="Disordered" evidence="1">
    <location>
        <begin position="56"/>
        <end position="77"/>
    </location>
</feature>
<protein>
    <recommendedName>
        <fullName evidence="4">HTH psq-type domain-containing protein</fullName>
    </recommendedName>
</protein>
<proteinExistence type="predicted"/>